<feature type="compositionally biased region" description="Basic and acidic residues" evidence="1">
    <location>
        <begin position="968"/>
        <end position="983"/>
    </location>
</feature>
<dbReference type="Pfam" id="PF18974">
    <property type="entry name" value="DUF5710"/>
    <property type="match status" value="3"/>
</dbReference>
<reference evidence="3" key="2">
    <citation type="journal article" date="2011" name="J. Bacteriol.">
        <title>Draft genome sequence of a dominant, multidrug-resistant Neisseria gonorrhoeae strain, TCDC-NG08107, from a sexual group at high risk of acquiring human immunodeficiency virus infection and syphilis.</title>
        <authorList>
            <person name="Chen C.C."/>
            <person name="Hsia K.C."/>
            <person name="Huang C.T."/>
            <person name="Wong W.W."/>
            <person name="Yen M.Y."/>
            <person name="Li L.H."/>
            <person name="Lin K.Y."/>
            <person name="Chen K.W."/>
            <person name="Li S.Y."/>
        </authorList>
    </citation>
    <scope>NUCLEOTIDE SEQUENCE</scope>
    <source>
        <strain evidence="3">TCDC-NG08107</strain>
        <plasmid evidence="3">pNGTCDC08107</plasmid>
    </source>
</reference>
<evidence type="ECO:0000256" key="1">
    <source>
        <dbReference type="SAM" id="MobiDB-lite"/>
    </source>
</evidence>
<dbReference type="CDD" id="cd01029">
    <property type="entry name" value="TOPRIM_primases"/>
    <property type="match status" value="1"/>
</dbReference>
<dbReference type="Pfam" id="PF18818">
    <property type="entry name" value="MPTase-PolyVal"/>
    <property type="match status" value="1"/>
</dbReference>
<gene>
    <name evidence="3" type="ORF">NGTW08_p0005</name>
</gene>
<evidence type="ECO:0000259" key="2">
    <source>
        <dbReference type="SMART" id="SM00493"/>
    </source>
</evidence>
<dbReference type="InterPro" id="IPR043764">
    <property type="entry name" value="DUF5710"/>
</dbReference>
<accession>A0A171IPS0</accession>
<protein>
    <submittedName>
        <fullName evidence="3">TraC</fullName>
    </submittedName>
</protein>
<reference evidence="3" key="1">
    <citation type="submission" date="2010-12" db="EMBL/GenBank/DDBJ databases">
        <authorList>
            <person name="Wang C.B."/>
            <person name="He X.J."/>
        </authorList>
    </citation>
    <scope>NUCLEOTIDE SEQUENCE</scope>
    <source>
        <strain evidence="3">TCDC-NG08107</strain>
        <plasmid evidence="3">pNGTCDC08107</plasmid>
    </source>
</reference>
<dbReference type="InterPro" id="IPR034154">
    <property type="entry name" value="TOPRIM_DnaG/twinkle"/>
</dbReference>
<geneLocation type="plasmid" evidence="3">
    <name>pNGTCDC08107</name>
</geneLocation>
<dbReference type="EMBL" id="CP002441">
    <property type="protein sequence ID" value="ADV09135.1"/>
    <property type="molecule type" value="Genomic_DNA"/>
</dbReference>
<dbReference type="InterPro" id="IPR006171">
    <property type="entry name" value="TOPRIM_dom"/>
</dbReference>
<feature type="compositionally biased region" description="Basic residues" evidence="1">
    <location>
        <begin position="984"/>
        <end position="999"/>
    </location>
</feature>
<sequence length="999" mass="112287">MQNKKPFYEQVAEKLIEQLRQGTAPWQKPWDGGGLPDFMPHNAITGRRYRGINNLWLQAQGRKDPRWITYKQASSIGAQVRRGEKGTVVEYWQFTEEVPKTDEKGQEIIGQDGKPEKETVRLERPKVFHAVVFNGEQIDGLPPLKLRPLSWNPDERAENILKNSGAVIDHRHGDRAFYSPSRDSITLPLREQFESPGAYYETALHELGHWTGHADRLNRDLSHPFGSEGYAREELRAEIASLMLSQELGVSFNPGQHASYVASWIMVLQDDPMEIMRAASDAEKIQGYVMAFDQVREIEQQNEAAVSISDRQNIDEASLAEEKNLINAVDKNDVAAIINFMAEEKMHEGLKRFSLVISEMDDATFQNAFWQRHQKPENGESFMENLNAAKEALDEAIEQSSYRTVEEQIRQFLPEQDKESVRVVSDERVYVQIPYADREQAKMLGAKWDKEEKSWYIPPGVNQEPFRKWLDSATNQAKTVTDNTPAIAKTLIDVPFREKNEARALGAKWDKDQKSWYIPEGVNTALFARWMQPKQEALAEEAVPDDTPQEEAVECQVAAIQQEYQAAKTEEAPAEENASRVYLAVPYEEKEEAKALGAKWDKANKSWFMESSNANLPAASKWLPEKQQTQSMPAMSPVEEFADKLREMGCVVANGHPFMDGQKHRIETVGDKKGERSGFYVGHLDGHPAGYIKNNRTGAEVKWKAKGYSLSPEEKAKLAAEAAQKLQMRSEQKKQAQEAAVGRIKYYMESYLPVQTGTPYLNAKGIKPQPGIFTDREGQKTFIPVYNAAGELRSMQYIQADGTKRFAKDSEQEGCMHVVGQQDLAKAKTIILSEGYATAASIKEATDDTVASVAAFNSGNLPLVAKVLSAKYPQAQFLVAGDDDLAVEAKQGNNPGKEKALEAAKILNCRAVFPVFAPGEQSSEHKAFTDFNDLAQKSKFGREGLAKQINEAIHARPANELQTLKTRGLQEEASQDRPVEQTKRQQRATTRKTASRGSR</sequence>
<dbReference type="GO" id="GO:0003697">
    <property type="term" value="F:single-stranded DNA binding"/>
    <property type="evidence" value="ECO:0007669"/>
    <property type="project" value="InterPro"/>
</dbReference>
<dbReference type="SMART" id="SM00493">
    <property type="entry name" value="TOPRIM"/>
    <property type="match status" value="1"/>
</dbReference>
<evidence type="ECO:0000313" key="3">
    <source>
        <dbReference type="EMBL" id="ADV09135.1"/>
    </source>
</evidence>
<dbReference type="InterPro" id="IPR013610">
    <property type="entry name" value="ArdC_N"/>
</dbReference>
<dbReference type="AlphaFoldDB" id="A0A171IPS0"/>
<keyword evidence="3" id="KW-0614">Plasmid</keyword>
<feature type="region of interest" description="Disordered" evidence="1">
    <location>
        <begin position="958"/>
        <end position="999"/>
    </location>
</feature>
<feature type="domain" description="Toprim" evidence="2">
    <location>
        <begin position="828"/>
        <end position="912"/>
    </location>
</feature>
<dbReference type="InterPro" id="IPR041459">
    <property type="entry name" value="MPTase-PolyVal"/>
</dbReference>
<name>A0A171IPS0_NEIGO</name>
<organism evidence="3">
    <name type="scientific">Neisseria gonorrhoeae TCDC-NG08107</name>
    <dbReference type="NCBI Taxonomy" id="940296"/>
    <lineage>
        <taxon>Bacteria</taxon>
        <taxon>Pseudomonadati</taxon>
        <taxon>Pseudomonadota</taxon>
        <taxon>Betaproteobacteria</taxon>
        <taxon>Neisseriales</taxon>
        <taxon>Neisseriaceae</taxon>
        <taxon>Neisseria</taxon>
    </lineage>
</organism>
<proteinExistence type="predicted"/>
<dbReference type="Pfam" id="PF08401">
    <property type="entry name" value="ArdcN"/>
    <property type="match status" value="1"/>
</dbReference>
<dbReference type="BioCyc" id="NGON940296:GLHN-2214-MONOMER"/>